<dbReference type="Proteomes" id="UP000614410">
    <property type="component" value="Unassembled WGS sequence"/>
</dbReference>
<dbReference type="EMBL" id="JAEKNN010000008">
    <property type="protein sequence ID" value="MBJ7608088.1"/>
    <property type="molecule type" value="Genomic_DNA"/>
</dbReference>
<dbReference type="SUPFAM" id="SSF143120">
    <property type="entry name" value="YefM-like"/>
    <property type="match status" value="1"/>
</dbReference>
<dbReference type="Pfam" id="PF02604">
    <property type="entry name" value="PhdYeFM_antitox"/>
    <property type="match status" value="1"/>
</dbReference>
<evidence type="ECO:0000256" key="3">
    <source>
        <dbReference type="SAM" id="MobiDB-lite"/>
    </source>
</evidence>
<proteinExistence type="inferred from homology"/>
<gene>
    <name evidence="4" type="ORF">JF887_01480</name>
</gene>
<evidence type="ECO:0000313" key="4">
    <source>
        <dbReference type="EMBL" id="MBJ7608088.1"/>
    </source>
</evidence>
<dbReference type="InterPro" id="IPR006442">
    <property type="entry name" value="Antitoxin_Phd/YefM"/>
</dbReference>
<name>A0A934KJW6_9BACT</name>
<accession>A0A934KJW6</accession>
<comment type="caution">
    <text evidence="4">The sequence shown here is derived from an EMBL/GenBank/DDBJ whole genome shotgun (WGS) entry which is preliminary data.</text>
</comment>
<dbReference type="AlphaFoldDB" id="A0A934KJW6"/>
<protein>
    <recommendedName>
        <fullName evidence="2">Antitoxin</fullName>
    </recommendedName>
</protein>
<sequence>MKRIGMRELNQNAARVIGLVAHGETIEVTRRGRPVARVVPVVDDGDVLTRLVREGQATAPTRARGPIPLPPRFGDEGVTASDEVIAARARERW</sequence>
<dbReference type="NCBIfam" id="TIGR01552">
    <property type="entry name" value="phd_fam"/>
    <property type="match status" value="1"/>
</dbReference>
<comment type="similarity">
    <text evidence="1 2">Belongs to the phD/YefM antitoxin family.</text>
</comment>
<evidence type="ECO:0000256" key="1">
    <source>
        <dbReference type="ARBA" id="ARBA00009981"/>
    </source>
</evidence>
<evidence type="ECO:0000313" key="5">
    <source>
        <dbReference type="Proteomes" id="UP000614410"/>
    </source>
</evidence>
<evidence type="ECO:0000256" key="2">
    <source>
        <dbReference type="RuleBase" id="RU362080"/>
    </source>
</evidence>
<organism evidence="4 5">
    <name type="scientific">Candidatus Amunia macphersoniae</name>
    <dbReference type="NCBI Taxonomy" id="3127014"/>
    <lineage>
        <taxon>Bacteria</taxon>
        <taxon>Bacillati</taxon>
        <taxon>Candidatus Dormiibacterota</taxon>
        <taxon>Candidatus Dormibacteria</taxon>
        <taxon>Candidatus Aeolococcales</taxon>
        <taxon>Candidatus Aeolococcaceae</taxon>
        <taxon>Candidatus Amunia</taxon>
    </lineage>
</organism>
<feature type="region of interest" description="Disordered" evidence="3">
    <location>
        <begin position="57"/>
        <end position="80"/>
    </location>
</feature>
<comment type="function">
    <text evidence="2">Antitoxin component of a type II toxin-antitoxin (TA) system.</text>
</comment>
<dbReference type="Gene3D" id="3.40.1620.10">
    <property type="entry name" value="YefM-like domain"/>
    <property type="match status" value="1"/>
</dbReference>
<dbReference type="InterPro" id="IPR036165">
    <property type="entry name" value="YefM-like_sf"/>
</dbReference>
<reference evidence="4 5" key="1">
    <citation type="submission" date="2020-10" db="EMBL/GenBank/DDBJ databases">
        <title>Ca. Dormibacterota MAGs.</title>
        <authorList>
            <person name="Montgomery K."/>
        </authorList>
    </citation>
    <scope>NUCLEOTIDE SEQUENCE [LARGE SCALE GENOMIC DNA]</scope>
    <source>
        <strain evidence="4">Mitchell_Peninsula_5</strain>
    </source>
</reference>